<dbReference type="Gene3D" id="2.60.40.10">
    <property type="entry name" value="Immunoglobulins"/>
    <property type="match status" value="1"/>
</dbReference>
<reference evidence="7 8" key="1">
    <citation type="submission" date="2024-03" db="EMBL/GenBank/DDBJ databases">
        <authorList>
            <person name="Cao K."/>
        </authorList>
    </citation>
    <scope>NUCLEOTIDE SEQUENCE [LARGE SCALE GENOMIC DNA]</scope>
    <source>
        <strain evidence="7 8">MCCC 1K00696</strain>
    </source>
</reference>
<dbReference type="PROSITE" id="PS01124">
    <property type="entry name" value="HTH_ARAC_FAMILY_2"/>
    <property type="match status" value="1"/>
</dbReference>
<dbReference type="SUPFAM" id="SSF46689">
    <property type="entry name" value="Homeodomain-like"/>
    <property type="match status" value="1"/>
</dbReference>
<keyword evidence="1" id="KW-0805">Transcription regulation</keyword>
<dbReference type="RefSeq" id="WP_340932814.1">
    <property type="nucleotide sequence ID" value="NZ_CP150496.1"/>
</dbReference>
<keyword evidence="5" id="KW-0812">Transmembrane</keyword>
<evidence type="ECO:0000256" key="2">
    <source>
        <dbReference type="ARBA" id="ARBA00023125"/>
    </source>
</evidence>
<dbReference type="Gene3D" id="3.30.565.10">
    <property type="entry name" value="Histidine kinase-like ATPase, C-terminal domain"/>
    <property type="match status" value="1"/>
</dbReference>
<dbReference type="InterPro" id="IPR036890">
    <property type="entry name" value="HATPase_C_sf"/>
</dbReference>
<dbReference type="SUPFAM" id="SSF63829">
    <property type="entry name" value="Calcium-dependent phosphotriesterase"/>
    <property type="match status" value="3"/>
</dbReference>
<dbReference type="InterPro" id="IPR020449">
    <property type="entry name" value="Tscrpt_reg_AraC-type_HTH"/>
</dbReference>
<dbReference type="InterPro" id="IPR015943">
    <property type="entry name" value="WD40/YVTN_repeat-like_dom_sf"/>
</dbReference>
<dbReference type="InterPro" id="IPR018060">
    <property type="entry name" value="HTH_AraC"/>
</dbReference>
<dbReference type="PRINTS" id="PR00032">
    <property type="entry name" value="HTHARAC"/>
</dbReference>
<dbReference type="InterPro" id="IPR011123">
    <property type="entry name" value="Y_Y_Y"/>
</dbReference>
<dbReference type="InterPro" id="IPR013783">
    <property type="entry name" value="Ig-like_fold"/>
</dbReference>
<accession>A0ABZ2TQG4</accession>
<keyword evidence="5" id="KW-0472">Membrane</keyword>
<dbReference type="InterPro" id="IPR009057">
    <property type="entry name" value="Homeodomain-like_sf"/>
</dbReference>
<dbReference type="EMBL" id="CP150496">
    <property type="protein sequence ID" value="WYW55361.1"/>
    <property type="molecule type" value="Genomic_DNA"/>
</dbReference>
<evidence type="ECO:0000256" key="1">
    <source>
        <dbReference type="ARBA" id="ARBA00023015"/>
    </source>
</evidence>
<evidence type="ECO:0000259" key="6">
    <source>
        <dbReference type="PROSITE" id="PS01124"/>
    </source>
</evidence>
<feature type="transmembrane region" description="Helical" evidence="5">
    <location>
        <begin position="710"/>
        <end position="730"/>
    </location>
</feature>
<proteinExistence type="predicted"/>
<keyword evidence="5" id="KW-1133">Transmembrane helix</keyword>
<gene>
    <name evidence="7" type="ORF">WG950_12590</name>
</gene>
<keyword evidence="4" id="KW-0175">Coiled coil</keyword>
<dbReference type="PANTHER" id="PTHR43280">
    <property type="entry name" value="ARAC-FAMILY TRANSCRIPTIONAL REGULATOR"/>
    <property type="match status" value="1"/>
</dbReference>
<dbReference type="Gene3D" id="2.130.10.10">
    <property type="entry name" value="YVTN repeat-like/Quinoprotein amine dehydrogenase"/>
    <property type="match status" value="3"/>
</dbReference>
<dbReference type="PROSITE" id="PS00041">
    <property type="entry name" value="HTH_ARAC_FAMILY_1"/>
    <property type="match status" value="1"/>
</dbReference>
<evidence type="ECO:0000256" key="3">
    <source>
        <dbReference type="ARBA" id="ARBA00023163"/>
    </source>
</evidence>
<dbReference type="InterPro" id="IPR018062">
    <property type="entry name" value="HTH_AraC-typ_CS"/>
</dbReference>
<protein>
    <submittedName>
        <fullName evidence="7">Two-component regulator propeller domain-containing protein</fullName>
    </submittedName>
</protein>
<evidence type="ECO:0000256" key="4">
    <source>
        <dbReference type="SAM" id="Coils"/>
    </source>
</evidence>
<dbReference type="Gene3D" id="1.10.10.60">
    <property type="entry name" value="Homeodomain-like"/>
    <property type="match status" value="1"/>
</dbReference>
<dbReference type="Pfam" id="PF07494">
    <property type="entry name" value="Reg_prop"/>
    <property type="match status" value="2"/>
</dbReference>
<keyword evidence="3" id="KW-0804">Transcription</keyword>
<evidence type="ECO:0000313" key="7">
    <source>
        <dbReference type="EMBL" id="WYW55361.1"/>
    </source>
</evidence>
<dbReference type="PANTHER" id="PTHR43280:SF2">
    <property type="entry name" value="HTH-TYPE TRANSCRIPTIONAL REGULATOR EXSA"/>
    <property type="match status" value="1"/>
</dbReference>
<keyword evidence="8" id="KW-1185">Reference proteome</keyword>
<dbReference type="Pfam" id="PF12833">
    <property type="entry name" value="HTH_18"/>
    <property type="match status" value="1"/>
</dbReference>
<evidence type="ECO:0000256" key="5">
    <source>
        <dbReference type="SAM" id="Phobius"/>
    </source>
</evidence>
<name>A0ABZ2TQG4_9FLAO</name>
<dbReference type="Proteomes" id="UP001491088">
    <property type="component" value="Chromosome"/>
</dbReference>
<evidence type="ECO:0000313" key="8">
    <source>
        <dbReference type="Proteomes" id="UP001491088"/>
    </source>
</evidence>
<dbReference type="SMART" id="SM00342">
    <property type="entry name" value="HTH_ARAC"/>
    <property type="match status" value="1"/>
</dbReference>
<feature type="domain" description="HTH araC/xylS-type" evidence="6">
    <location>
        <begin position="1170"/>
        <end position="1269"/>
    </location>
</feature>
<dbReference type="InterPro" id="IPR011110">
    <property type="entry name" value="Reg_prop"/>
</dbReference>
<feature type="coiled-coil region" evidence="4">
    <location>
        <begin position="750"/>
        <end position="791"/>
    </location>
</feature>
<organism evidence="7 8">
    <name type="scientific">Polaribacter marinaquae</name>
    <dbReference type="NCBI Taxonomy" id="1642819"/>
    <lineage>
        <taxon>Bacteria</taxon>
        <taxon>Pseudomonadati</taxon>
        <taxon>Bacteroidota</taxon>
        <taxon>Flavobacteriia</taxon>
        <taxon>Flavobacteriales</taxon>
        <taxon>Flavobacteriaceae</taxon>
    </lineage>
</organism>
<sequence length="1271" mass="147156">MTRVTFFAFFILLQTLGQEVKFENFSVNNGLSNNSVKDIENDNNGGLWVATWDGLNYFDGYSFKIFKNDIDDKNTIAGNFISKIKKDGKGRIWILTEDFKVSRYIGNKKFKNYSFKEKPIDISISNKENIIIYTKNNCYEFIEGQFKNRPTHLPNDKNVRLKNILLTKYPNLVINDVLKDKTGNIWYATRKNGLFIIRNKLNKSNKYHIENYLKDPYSLTSFNSNEIETLHEDVFGNIWLGAKDGGISMAYTNSDKILSIAPHPIDTPNIPNETLRAITKDIHGKLWLGYYTKGLYSYNADSKNYKKFAIKEAKEQPDWKRIRTLFTASDGTIWAGTYAGIIRIKKNGDYILYDATKTANFPNNRNYSIYEDTNKHLWIACWGGVAKFNLNSNKFESYKGQHLLEKYHVRDVIFIDNELILATENNGLRLFDVHKEKLQTIPVKKGLSNFHKEDKSVTSGSNHIKLLDLKNGELQTITTKNGILSNSTYAVYKDLKTGYYWVATLGGLTIFDKEKGIIKNITEKEGLPSQLVYGILTNKNDVWISTTKGIAIINKTNFSVKPFYPKGGWQVSEFSEGAYYQDAKGDLYFGGINGLNYFNPDNIQFNNTEVKLKLWVDYNENYTKNIVKTHNQNHIDIDLIPIRFPIKVEKNIYYKLEGKDKEWILLNLNNKISYSNLVPGKYTFLVKEGKNSNQKLLFNLEIKKPFYQTFLFFIIVIALILMSAVVFIYIKNKAAIRQQKKLEEKIIARTKVIENQKKDLEDINSKLDEKNKKILLQKEKLLELHNQLKNEDFEIEKFKTFVLSEFQEPVSNIIKKASDLSENSENKKSILSQANKLITVISEWNYLSQIKDIGAIKTSVVDLLPIVKNSVNKLENALQQHKVDFSFHINKTPNWVEVDVLRFRLMLQYLFNDIQKYSDKGSQLELQIKYNAGNFNVQIASNSSLLLNSWHRVMHYSPYFKAFQTLIKDLNGEFYNFNLESSFKVSLQIPIPQINTKDAQIETISWKHFNEQDNLASDKKNVLVFCDRENTSAANQIVLENNYNLIFENTASNLNAATKQLTIHSIVLYDVAFSKELLYFLKNSDEIKNRKIPLIYISEDFNTQLREQSVEFGIDTIIQLPASTSFVQKKIASLINTKSNAPLDHKFQQQIFDILTDKEQLQTANDKLLKKSLHIIKSEIHNPNFNVEMLVDTLDISRVKCYRLFKERLKQSPSDVIMSLRLQKAEALLKTQKLNISEISFECGYNDPKYFAKAFKKHYGKSPKEFKQQFC</sequence>
<keyword evidence="2" id="KW-0238">DNA-binding</keyword>
<dbReference type="Pfam" id="PF07495">
    <property type="entry name" value="Y_Y_Y"/>
    <property type="match status" value="1"/>
</dbReference>